<name>A0A4Y9XNP1_9AGAM</name>
<feature type="non-terminal residue" evidence="1">
    <location>
        <position position="69"/>
    </location>
</feature>
<organism evidence="1 2">
    <name type="scientific">Dentipellis fragilis</name>
    <dbReference type="NCBI Taxonomy" id="205917"/>
    <lineage>
        <taxon>Eukaryota</taxon>
        <taxon>Fungi</taxon>
        <taxon>Dikarya</taxon>
        <taxon>Basidiomycota</taxon>
        <taxon>Agaricomycotina</taxon>
        <taxon>Agaricomycetes</taxon>
        <taxon>Russulales</taxon>
        <taxon>Hericiaceae</taxon>
        <taxon>Dentipellis</taxon>
    </lineage>
</organism>
<comment type="caution">
    <text evidence="1">The sequence shown here is derived from an EMBL/GenBank/DDBJ whole genome shotgun (WGS) entry which is preliminary data.</text>
</comment>
<reference evidence="1 2" key="1">
    <citation type="submission" date="2019-02" db="EMBL/GenBank/DDBJ databases">
        <title>Genome sequencing of the rare red list fungi Dentipellis fragilis.</title>
        <authorList>
            <person name="Buettner E."/>
            <person name="Kellner H."/>
        </authorList>
    </citation>
    <scope>NUCLEOTIDE SEQUENCE [LARGE SCALE GENOMIC DNA]</scope>
    <source>
        <strain evidence="1 2">DSM 105465</strain>
    </source>
</reference>
<sequence>MAFHYAAFLPSPSPRITPPYADSTSVCFPERSPDAYDHAFASSSRLPAMAYPSPAYSAATTQGPTYQWS</sequence>
<evidence type="ECO:0000313" key="2">
    <source>
        <dbReference type="Proteomes" id="UP000298327"/>
    </source>
</evidence>
<gene>
    <name evidence="1" type="ORF">EVG20_g10865</name>
</gene>
<protein>
    <submittedName>
        <fullName evidence="1">Uncharacterized protein</fullName>
    </submittedName>
</protein>
<proteinExistence type="predicted"/>
<accession>A0A4Y9XNP1</accession>
<dbReference type="Proteomes" id="UP000298327">
    <property type="component" value="Unassembled WGS sequence"/>
</dbReference>
<dbReference type="AlphaFoldDB" id="A0A4Y9XNP1"/>
<keyword evidence="2" id="KW-1185">Reference proteome</keyword>
<evidence type="ECO:0000313" key="1">
    <source>
        <dbReference type="EMBL" id="TFY51725.1"/>
    </source>
</evidence>
<dbReference type="EMBL" id="SEOQ01001449">
    <property type="protein sequence ID" value="TFY51725.1"/>
    <property type="molecule type" value="Genomic_DNA"/>
</dbReference>